<dbReference type="Proteomes" id="UP001178303">
    <property type="component" value="Chromosome"/>
</dbReference>
<evidence type="ECO:0000313" key="2">
    <source>
        <dbReference type="Proteomes" id="UP001178303"/>
    </source>
</evidence>
<dbReference type="RefSeq" id="WP_283886060.1">
    <property type="nucleotide sequence ID" value="NZ_CP126099.1"/>
</dbReference>
<dbReference type="Pfam" id="PF13048">
    <property type="entry name" value="DUF3908"/>
    <property type="match status" value="1"/>
</dbReference>
<evidence type="ECO:0000313" key="1">
    <source>
        <dbReference type="EMBL" id="WHY31635.1"/>
    </source>
</evidence>
<organism evidence="1 2">
    <name type="scientific">Bacillus wiedmannii</name>
    <dbReference type="NCBI Taxonomy" id="1890302"/>
    <lineage>
        <taxon>Bacteria</taxon>
        <taxon>Bacillati</taxon>
        <taxon>Bacillota</taxon>
        <taxon>Bacilli</taxon>
        <taxon>Bacillales</taxon>
        <taxon>Bacillaceae</taxon>
        <taxon>Bacillus</taxon>
        <taxon>Bacillus cereus group</taxon>
    </lineage>
</organism>
<proteinExistence type="predicted"/>
<dbReference type="EMBL" id="CP126099">
    <property type="protein sequence ID" value="WHY31635.1"/>
    <property type="molecule type" value="Genomic_DNA"/>
</dbReference>
<name>A0AA95LXF3_9BACI</name>
<reference evidence="1" key="1">
    <citation type="submission" date="2023-05" db="EMBL/GenBank/DDBJ databases">
        <title>Comparative genomics of Bacillaceae isolates and their secondary metabolite potential.</title>
        <authorList>
            <person name="Song L."/>
            <person name="Nielsen L.J."/>
            <person name="Mohite O."/>
            <person name="Xu X."/>
            <person name="Weber T."/>
            <person name="Kovacs A.T."/>
        </authorList>
    </citation>
    <scope>NUCLEOTIDE SEQUENCE</scope>
    <source>
        <strain evidence="1">LN15</strain>
    </source>
</reference>
<dbReference type="InterPro" id="IPR025020">
    <property type="entry name" value="DUF3908"/>
</dbReference>
<protein>
    <submittedName>
        <fullName evidence="1">DUF3908 family protein</fullName>
    </submittedName>
</protein>
<gene>
    <name evidence="1" type="ORF">QNH45_12980</name>
</gene>
<sequence length="152" mass="18123">MRVIMKNDYFEIDAAREQALRKGRETEFLYVENLVRKFHKISNDSVFYPKNMFEKDKNYQLYFFLEEEVITGEFILDEKREELATITRMKYKNIDEVKLSYLDKGEPNDAFPNKLEIVFNTGKTIELNSIVDGNGEKLHSFINKIERIYSIL</sequence>
<dbReference type="AlphaFoldDB" id="A0AA95LXF3"/>
<accession>A0AA95LXF3</accession>